<comment type="caution">
    <text evidence="3">The sequence shown here is derived from an EMBL/GenBank/DDBJ whole genome shotgun (WGS) entry which is preliminary data.</text>
</comment>
<name>A0AAW8W0J3_LACPE</name>
<evidence type="ECO:0000259" key="2">
    <source>
        <dbReference type="Pfam" id="PF05378"/>
    </source>
</evidence>
<evidence type="ECO:0000313" key="4">
    <source>
        <dbReference type="Proteomes" id="UP001267003"/>
    </source>
</evidence>
<dbReference type="Pfam" id="PF01968">
    <property type="entry name" value="Hydantoinase_A"/>
    <property type="match status" value="1"/>
</dbReference>
<dbReference type="RefSeq" id="WP_209042581.1">
    <property type="nucleotide sequence ID" value="NZ_JAGHKR010000019.1"/>
</dbReference>
<dbReference type="Proteomes" id="UP001267003">
    <property type="component" value="Unassembled WGS sequence"/>
</dbReference>
<protein>
    <submittedName>
        <fullName evidence="3">Hydantoinase/oxoprolinase family protein</fullName>
    </submittedName>
</protein>
<feature type="domain" description="Hydantoinase A/oxoprolinase" evidence="1">
    <location>
        <begin position="194"/>
        <end position="366"/>
    </location>
</feature>
<reference evidence="3" key="1">
    <citation type="submission" date="2023-08" db="EMBL/GenBank/DDBJ databases">
        <authorList>
            <person name="Page C.A."/>
            <person name="Perez-Diaz I.M."/>
        </authorList>
    </citation>
    <scope>NUCLEOTIDE SEQUENCE</scope>
    <source>
        <strain evidence="3">7.8.46</strain>
    </source>
</reference>
<proteinExistence type="predicted"/>
<evidence type="ECO:0000259" key="1">
    <source>
        <dbReference type="Pfam" id="PF01968"/>
    </source>
</evidence>
<dbReference type="PANTHER" id="PTHR11365">
    <property type="entry name" value="5-OXOPROLINASE RELATED"/>
    <property type="match status" value="1"/>
</dbReference>
<dbReference type="AlphaFoldDB" id="A0AAW8W0J3"/>
<sequence length="530" mass="56124">MTYRLGIDVGGTNTDAVILDEQLHVVTSTKVHTTTDIETGIYTSMKAVLNQTKIDPAEVTAAMLGTTQCTNAIVERKQLANVGVIRLGYPASLSIVPYTAWPADMISVLSGKYKIVHGGFEYNGEPITPLDLEELAGVLDDWQGQVESIAIVGIFSAIRPEQEEKVAEIIRQKYGTDFPISMSAAIGSIGLIERENATILNAALNKVMQRTANGFQNALANEGLVNAQAYFCQNDGTLMSVDYAKKYPILTIGSGPTNSIRGAAYLAQVQDTIVLDIGGTTSDVGVLSKGFPRESAVAVRVGGIRTNFRMPDINSIGVGGGSIVRQDKAGRITVGPDSVGYQIEDKALVFGGDTITATDIAVRLGYAEVGDVTLVQHLSEAFARQAGEKIAEMLAEAIDQMKTSRDDVQLVLVGGGAIIAPSTLKGVRKIIKNEQGPVANAIGATIAQIGSDFEKIYSYEQVDRAQALTDAKAQASTRAVTAGADTASLNLVEVDETPLAYAPGQTTKVRVKVVGELAQRGKVVTATSKQ</sequence>
<gene>
    <name evidence="3" type="ORF">RI536_15460</name>
</gene>
<dbReference type="EMBL" id="JAVLAQ010000002">
    <property type="protein sequence ID" value="MDT6991459.1"/>
    <property type="molecule type" value="Genomic_DNA"/>
</dbReference>
<evidence type="ECO:0000313" key="3">
    <source>
        <dbReference type="EMBL" id="MDT6991459.1"/>
    </source>
</evidence>
<accession>A0AAW8W0J3</accession>
<dbReference type="InterPro" id="IPR043129">
    <property type="entry name" value="ATPase_NBD"/>
</dbReference>
<dbReference type="InterPro" id="IPR002821">
    <property type="entry name" value="Hydantoinase_A"/>
</dbReference>
<dbReference type="InterPro" id="IPR045079">
    <property type="entry name" value="Oxoprolinase-like"/>
</dbReference>
<dbReference type="Gene3D" id="3.30.420.40">
    <property type="match status" value="1"/>
</dbReference>
<dbReference type="PANTHER" id="PTHR11365:SF10">
    <property type="entry name" value="HYDANTOINASE_OXOPROLINASE"/>
    <property type="match status" value="1"/>
</dbReference>
<dbReference type="SUPFAM" id="SSF53067">
    <property type="entry name" value="Actin-like ATPase domain"/>
    <property type="match status" value="2"/>
</dbReference>
<dbReference type="InterPro" id="IPR008040">
    <property type="entry name" value="Hydant_A_N"/>
</dbReference>
<feature type="domain" description="Hydantoinase/oxoprolinase N-terminal" evidence="2">
    <location>
        <begin position="4"/>
        <end position="172"/>
    </location>
</feature>
<dbReference type="Pfam" id="PF05378">
    <property type="entry name" value="Hydant_A_N"/>
    <property type="match status" value="1"/>
</dbReference>
<dbReference type="GO" id="GO:0016787">
    <property type="term" value="F:hydrolase activity"/>
    <property type="evidence" value="ECO:0007669"/>
    <property type="project" value="InterPro"/>
</dbReference>
<organism evidence="3 4">
    <name type="scientific">Lactiplantibacillus pentosus</name>
    <name type="common">Lactobacillus pentosus</name>
    <dbReference type="NCBI Taxonomy" id="1589"/>
    <lineage>
        <taxon>Bacteria</taxon>
        <taxon>Bacillati</taxon>
        <taxon>Bacillota</taxon>
        <taxon>Bacilli</taxon>
        <taxon>Lactobacillales</taxon>
        <taxon>Lactobacillaceae</taxon>
        <taxon>Lactiplantibacillus</taxon>
    </lineage>
</organism>